<feature type="repeat" description="PPR" evidence="2">
    <location>
        <begin position="10"/>
        <end position="44"/>
    </location>
</feature>
<dbReference type="InterPro" id="IPR046960">
    <property type="entry name" value="PPR_At4g14850-like_plant"/>
</dbReference>
<comment type="caution">
    <text evidence="4">The sequence shown here is derived from an EMBL/GenBank/DDBJ whole genome shotgun (WGS) entry which is preliminary data.</text>
</comment>
<evidence type="ECO:0000313" key="5">
    <source>
        <dbReference type="Proteomes" id="UP000224567"/>
    </source>
</evidence>
<dbReference type="GO" id="GO:0003723">
    <property type="term" value="F:RNA binding"/>
    <property type="evidence" value="ECO:0007669"/>
    <property type="project" value="InterPro"/>
</dbReference>
<dbReference type="PROSITE" id="PS51257">
    <property type="entry name" value="PROKAR_LIPOPROTEIN"/>
    <property type="match status" value="1"/>
</dbReference>
<dbReference type="STRING" id="33114.A0A2G2X6G2"/>
<dbReference type="AlphaFoldDB" id="A0A2G2X6G2"/>
<keyword evidence="1" id="KW-0677">Repeat</keyword>
<evidence type="ECO:0000256" key="1">
    <source>
        <dbReference type="ARBA" id="ARBA00022737"/>
    </source>
</evidence>
<reference evidence="5" key="2">
    <citation type="journal article" date="2017" name="J. Anim. Genet.">
        <title>Multiple reference genome sequences of hot pepper reveal the massive evolution of plant disease resistance genes by retroduplication.</title>
        <authorList>
            <person name="Kim S."/>
            <person name="Park J."/>
            <person name="Yeom S.-I."/>
            <person name="Kim Y.-M."/>
            <person name="Seo E."/>
            <person name="Kim K.-T."/>
            <person name="Kim M.-S."/>
            <person name="Lee J.M."/>
            <person name="Cheong K."/>
            <person name="Shin H.-S."/>
            <person name="Kim S.-B."/>
            <person name="Han K."/>
            <person name="Lee J."/>
            <person name="Park M."/>
            <person name="Lee H.-A."/>
            <person name="Lee H.-Y."/>
            <person name="Lee Y."/>
            <person name="Oh S."/>
            <person name="Lee J.H."/>
            <person name="Choi E."/>
            <person name="Choi E."/>
            <person name="Lee S.E."/>
            <person name="Jeon J."/>
            <person name="Kim H."/>
            <person name="Choi G."/>
            <person name="Song H."/>
            <person name="Lee J."/>
            <person name="Lee S.-C."/>
            <person name="Kwon J.-K."/>
            <person name="Lee H.-Y."/>
            <person name="Koo N."/>
            <person name="Hong Y."/>
            <person name="Kim R.W."/>
            <person name="Kang W.-H."/>
            <person name="Huh J.H."/>
            <person name="Kang B.-C."/>
            <person name="Yang T.-J."/>
            <person name="Lee Y.-H."/>
            <person name="Bennetzen J.L."/>
            <person name="Choi D."/>
        </authorList>
    </citation>
    <scope>NUCLEOTIDE SEQUENCE [LARGE SCALE GENOMIC DNA]</scope>
    <source>
        <strain evidence="5">cv. PBC81</strain>
    </source>
</reference>
<dbReference type="OrthoDB" id="1935468at2759"/>
<evidence type="ECO:0000256" key="3">
    <source>
        <dbReference type="SAM" id="SignalP"/>
    </source>
</evidence>
<accession>A0A2G2X6G2</accession>
<evidence type="ECO:0000313" key="4">
    <source>
        <dbReference type="EMBL" id="PHT53053.1"/>
    </source>
</evidence>
<gene>
    <name evidence="4" type="ORF">CQW23_07515</name>
</gene>
<keyword evidence="5" id="KW-1185">Reference proteome</keyword>
<reference evidence="4 5" key="1">
    <citation type="journal article" date="2017" name="Genome Biol.">
        <title>New reference genome sequences of hot pepper reveal the massive evolution of plant disease-resistance genes by retroduplication.</title>
        <authorList>
            <person name="Kim S."/>
            <person name="Park J."/>
            <person name="Yeom S.I."/>
            <person name="Kim Y.M."/>
            <person name="Seo E."/>
            <person name="Kim K.T."/>
            <person name="Kim M.S."/>
            <person name="Lee J.M."/>
            <person name="Cheong K."/>
            <person name="Shin H.S."/>
            <person name="Kim S.B."/>
            <person name="Han K."/>
            <person name="Lee J."/>
            <person name="Park M."/>
            <person name="Lee H.A."/>
            <person name="Lee H.Y."/>
            <person name="Lee Y."/>
            <person name="Oh S."/>
            <person name="Lee J.H."/>
            <person name="Choi E."/>
            <person name="Choi E."/>
            <person name="Lee S.E."/>
            <person name="Jeon J."/>
            <person name="Kim H."/>
            <person name="Choi G."/>
            <person name="Song H."/>
            <person name="Lee J."/>
            <person name="Lee S.C."/>
            <person name="Kwon J.K."/>
            <person name="Lee H.Y."/>
            <person name="Koo N."/>
            <person name="Hong Y."/>
            <person name="Kim R.W."/>
            <person name="Kang W.H."/>
            <person name="Huh J.H."/>
            <person name="Kang B.C."/>
            <person name="Yang T.J."/>
            <person name="Lee Y.H."/>
            <person name="Bennetzen J.L."/>
            <person name="Choi D."/>
        </authorList>
    </citation>
    <scope>NUCLEOTIDE SEQUENCE [LARGE SCALE GENOMIC DNA]</scope>
    <source>
        <strain evidence="5">cv. PBC81</strain>
    </source>
</reference>
<proteinExistence type="predicted"/>
<sequence length="124" mass="13728">MIFDRILNKDLVSWFALLCGCVQNGLANKSMQIFCDMMANDIRPDAIVMVKVLGACFELGVLELTSCLDSYVIRGGFLSNSFVGASLIDCYARCGSLGRLTEKDVVNWSSMLQVLWKKELNSST</sequence>
<dbReference type="GO" id="GO:0009451">
    <property type="term" value="P:RNA modification"/>
    <property type="evidence" value="ECO:0007669"/>
    <property type="project" value="InterPro"/>
</dbReference>
<evidence type="ECO:0000256" key="2">
    <source>
        <dbReference type="PROSITE-ProRule" id="PRU00708"/>
    </source>
</evidence>
<dbReference type="InterPro" id="IPR002885">
    <property type="entry name" value="PPR_rpt"/>
</dbReference>
<dbReference type="PANTHER" id="PTHR47926:SF431">
    <property type="entry name" value="PENTATRICOPEPTIDE REPEAT-CONTAINING PROTEIN-RELATED"/>
    <property type="match status" value="1"/>
</dbReference>
<dbReference type="Proteomes" id="UP000224567">
    <property type="component" value="Unassembled WGS sequence"/>
</dbReference>
<organism evidence="4 5">
    <name type="scientific">Capsicum baccatum</name>
    <name type="common">Peruvian pepper</name>
    <dbReference type="NCBI Taxonomy" id="33114"/>
    <lineage>
        <taxon>Eukaryota</taxon>
        <taxon>Viridiplantae</taxon>
        <taxon>Streptophyta</taxon>
        <taxon>Embryophyta</taxon>
        <taxon>Tracheophyta</taxon>
        <taxon>Spermatophyta</taxon>
        <taxon>Magnoliopsida</taxon>
        <taxon>eudicotyledons</taxon>
        <taxon>Gunneridae</taxon>
        <taxon>Pentapetalae</taxon>
        <taxon>asterids</taxon>
        <taxon>lamiids</taxon>
        <taxon>Solanales</taxon>
        <taxon>Solanaceae</taxon>
        <taxon>Solanoideae</taxon>
        <taxon>Capsiceae</taxon>
        <taxon>Capsicum</taxon>
    </lineage>
</organism>
<dbReference type="NCBIfam" id="TIGR00756">
    <property type="entry name" value="PPR"/>
    <property type="match status" value="1"/>
</dbReference>
<protein>
    <submittedName>
        <fullName evidence="4">Pentatricopeptide repeat-containing protein</fullName>
    </submittedName>
</protein>
<name>A0A2G2X6G2_CAPBA</name>
<keyword evidence="3" id="KW-0732">Signal</keyword>
<feature type="chain" id="PRO_5013901784" evidence="3">
    <location>
        <begin position="28"/>
        <end position="124"/>
    </location>
</feature>
<feature type="signal peptide" evidence="3">
    <location>
        <begin position="1"/>
        <end position="27"/>
    </location>
</feature>
<dbReference type="InterPro" id="IPR011990">
    <property type="entry name" value="TPR-like_helical_dom_sf"/>
</dbReference>
<dbReference type="PROSITE" id="PS51375">
    <property type="entry name" value="PPR"/>
    <property type="match status" value="1"/>
</dbReference>
<dbReference type="PANTHER" id="PTHR47926">
    <property type="entry name" value="PENTATRICOPEPTIDE REPEAT-CONTAINING PROTEIN"/>
    <property type="match status" value="1"/>
</dbReference>
<dbReference type="Gene3D" id="1.25.40.10">
    <property type="entry name" value="Tetratricopeptide repeat domain"/>
    <property type="match status" value="1"/>
</dbReference>
<dbReference type="EMBL" id="MLFT02000003">
    <property type="protein sequence ID" value="PHT53053.1"/>
    <property type="molecule type" value="Genomic_DNA"/>
</dbReference>